<keyword evidence="2" id="KW-0645">Protease</keyword>
<dbReference type="PANTHER" id="PTHR46112:SF2">
    <property type="entry name" value="XAA-PRO AMINOPEPTIDASE P-RELATED"/>
    <property type="match status" value="1"/>
</dbReference>
<reference evidence="2 3" key="1">
    <citation type="submission" date="2018-10" db="EMBL/GenBank/DDBJ databases">
        <title>Genomic Encyclopedia of Archaeal and Bacterial Type Strains, Phase II (KMG-II): from individual species to whole genera.</title>
        <authorList>
            <person name="Goeker M."/>
        </authorList>
    </citation>
    <scope>NUCLEOTIDE SEQUENCE [LARGE SCALE GENOMIC DNA]</scope>
    <source>
        <strain evidence="2 3">DSM 14954</strain>
    </source>
</reference>
<dbReference type="Gene3D" id="3.90.230.10">
    <property type="entry name" value="Creatinase/methionine aminopeptidase superfamily"/>
    <property type="match status" value="1"/>
</dbReference>
<dbReference type="InterPro" id="IPR036005">
    <property type="entry name" value="Creatinase/aminopeptidase-like"/>
</dbReference>
<proteinExistence type="predicted"/>
<keyword evidence="3" id="KW-1185">Reference proteome</keyword>
<evidence type="ECO:0000313" key="3">
    <source>
        <dbReference type="Proteomes" id="UP000278962"/>
    </source>
</evidence>
<protein>
    <submittedName>
        <fullName evidence="2">Xaa-Pro aminopeptidase</fullName>
    </submittedName>
</protein>
<gene>
    <name evidence="2" type="ORF">C8N24_0496</name>
</gene>
<dbReference type="InterPro" id="IPR000994">
    <property type="entry name" value="Pept_M24"/>
</dbReference>
<feature type="domain" description="Peptidase M24" evidence="1">
    <location>
        <begin position="137"/>
        <end position="347"/>
    </location>
</feature>
<keyword evidence="2" id="KW-0031">Aminopeptidase</keyword>
<organism evidence="2 3">
    <name type="scientific">Solirubrobacter pauli</name>
    <dbReference type="NCBI Taxonomy" id="166793"/>
    <lineage>
        <taxon>Bacteria</taxon>
        <taxon>Bacillati</taxon>
        <taxon>Actinomycetota</taxon>
        <taxon>Thermoleophilia</taxon>
        <taxon>Solirubrobacterales</taxon>
        <taxon>Solirubrobacteraceae</taxon>
        <taxon>Solirubrobacter</taxon>
    </lineage>
</organism>
<dbReference type="AlphaFoldDB" id="A0A660LA00"/>
<dbReference type="SUPFAM" id="SSF55920">
    <property type="entry name" value="Creatinase/aminopeptidase"/>
    <property type="match status" value="1"/>
</dbReference>
<evidence type="ECO:0000259" key="1">
    <source>
        <dbReference type="Pfam" id="PF00557"/>
    </source>
</evidence>
<dbReference type="Proteomes" id="UP000278962">
    <property type="component" value="Unassembled WGS sequence"/>
</dbReference>
<dbReference type="EMBL" id="RBIL01000001">
    <property type="protein sequence ID" value="RKQ90683.1"/>
    <property type="molecule type" value="Genomic_DNA"/>
</dbReference>
<dbReference type="Pfam" id="PF00557">
    <property type="entry name" value="Peptidase_M24"/>
    <property type="match status" value="1"/>
</dbReference>
<evidence type="ECO:0000313" key="2">
    <source>
        <dbReference type="EMBL" id="RKQ90683.1"/>
    </source>
</evidence>
<dbReference type="PANTHER" id="PTHR46112">
    <property type="entry name" value="AMINOPEPTIDASE"/>
    <property type="match status" value="1"/>
</dbReference>
<sequence>MNVLIDADTIRSPELRHEVPAAILDPFLYGERDGVAFATTSALDAANIAKARPDLRQLDTMSELGLRELIVGGMGRGEALLEVRARACEAMGVTEAAVPATFPLATARFLEARGITLHVDDALFVARRRIKTPAQLEGIKRATRAAEHGLQAAREALAPGLTCTELRAIVRAAVEPHAALGEFTVATGPDTATGHGSSTGPIVPGQPVIVDLWPQDRETGTFTDIARTFVVGEPDPEITRWHALVLEVLEDALAYVKPGVEGKQLHARACDRFEAEGFPTQRKPGKHLMEGFPTALGHGVGLEVHEAPGLGRTGEALQAGDVISIEPFLCRPGFGGVQVEEIVLVTDTGAELLSDHPRTL</sequence>
<dbReference type="RefSeq" id="WP_170178795.1">
    <property type="nucleotide sequence ID" value="NZ_RBIL01000001.1"/>
</dbReference>
<dbReference type="InterPro" id="IPR050659">
    <property type="entry name" value="Peptidase_M24B"/>
</dbReference>
<dbReference type="GO" id="GO:0004177">
    <property type="term" value="F:aminopeptidase activity"/>
    <property type="evidence" value="ECO:0007669"/>
    <property type="project" value="UniProtKB-KW"/>
</dbReference>
<comment type="caution">
    <text evidence="2">The sequence shown here is derived from an EMBL/GenBank/DDBJ whole genome shotgun (WGS) entry which is preliminary data.</text>
</comment>
<keyword evidence="2" id="KW-0378">Hydrolase</keyword>
<name>A0A660LA00_9ACTN</name>
<accession>A0A660LA00</accession>